<protein>
    <submittedName>
        <fullName evidence="1">Uncharacterized protein</fullName>
    </submittedName>
</protein>
<organism evidence="1 2">
    <name type="scientific">Branchiibius hedensis</name>
    <dbReference type="NCBI Taxonomy" id="672460"/>
    <lineage>
        <taxon>Bacteria</taxon>
        <taxon>Bacillati</taxon>
        <taxon>Actinomycetota</taxon>
        <taxon>Actinomycetes</taxon>
        <taxon>Micrococcales</taxon>
        <taxon>Dermacoccaceae</taxon>
        <taxon>Branchiibius</taxon>
    </lineage>
</organism>
<dbReference type="Proteomes" id="UP000250028">
    <property type="component" value="Unassembled WGS sequence"/>
</dbReference>
<evidence type="ECO:0000313" key="1">
    <source>
        <dbReference type="EMBL" id="SSA59152.1"/>
    </source>
</evidence>
<name>A0A2Y9BQ25_9MICO</name>
<dbReference type="EMBL" id="UESZ01000004">
    <property type="protein sequence ID" value="SSA59152.1"/>
    <property type="molecule type" value="Genomic_DNA"/>
</dbReference>
<sequence>MRPVRWIGERDVIEDLFREPHVTSCAESRGQECEWCDECPCHQGGLWDDDNDTEDCE</sequence>
<evidence type="ECO:0000313" key="2">
    <source>
        <dbReference type="Proteomes" id="UP000250028"/>
    </source>
</evidence>
<proteinExistence type="predicted"/>
<reference evidence="2" key="1">
    <citation type="submission" date="2016-10" db="EMBL/GenBank/DDBJ databases">
        <authorList>
            <person name="Varghese N."/>
            <person name="Submissions S."/>
        </authorList>
    </citation>
    <scope>NUCLEOTIDE SEQUENCE [LARGE SCALE GENOMIC DNA]</scope>
    <source>
        <strain evidence="2">DSM 22951</strain>
    </source>
</reference>
<accession>A0A2Y9BQ25</accession>
<gene>
    <name evidence="1" type="ORF">SAMN04489750_3972</name>
</gene>
<dbReference type="AlphaFoldDB" id="A0A2Y9BQ25"/>
<keyword evidence="2" id="KW-1185">Reference proteome</keyword>